<dbReference type="PANTHER" id="PTHR14209">
    <property type="entry name" value="ISOAMYL ACETATE-HYDROLYZING ESTERASE 1"/>
    <property type="match status" value="1"/>
</dbReference>
<sequence>MRPQIVFFGDAITQQSFASGGWGAAIADSYSRKADVVLRGYSGYNTRWALFLLNRLFPLGSGTPPVAVTIFFGANDAALIGGTGERQHVPIEEYKDNLRKIVQHIKNNSPDTLIVLITPPPSDLQGRREHARSLYGDKASTVPDRTNEESGLYAEQCVSLGQRTCDGLHLTPQGNAVVSEAVDKVFDEAGLSALPYDFPPHADIDAENPEKAFVQQCAAI</sequence>
<evidence type="ECO:0000313" key="2">
    <source>
        <dbReference type="EMBL" id="KAK4479340.1"/>
    </source>
</evidence>
<dbReference type="Gene3D" id="3.40.50.1110">
    <property type="entry name" value="SGNH hydrolase"/>
    <property type="match status" value="1"/>
</dbReference>
<evidence type="ECO:0000313" key="3">
    <source>
        <dbReference type="Proteomes" id="UP001291926"/>
    </source>
</evidence>
<dbReference type="CDD" id="cd01838">
    <property type="entry name" value="Isoamyl_acetate_hydrolase_like"/>
    <property type="match status" value="1"/>
</dbReference>
<dbReference type="PANTHER" id="PTHR14209:SF36">
    <property type="entry name" value="GDSL-LIKE LIPASE_ACYLHYDROLASE FAMILY PROTEIN, EXPRESSED"/>
    <property type="match status" value="1"/>
</dbReference>
<dbReference type="InterPro" id="IPR036514">
    <property type="entry name" value="SGNH_hydro_sf"/>
</dbReference>
<dbReference type="Pfam" id="PF00657">
    <property type="entry name" value="Lipase_GDSL"/>
    <property type="match status" value="1"/>
</dbReference>
<accession>A0ABR0CQF5</accession>
<name>A0ABR0CQF5_9LAMI</name>
<dbReference type="Proteomes" id="UP001291926">
    <property type="component" value="Unassembled WGS sequence"/>
</dbReference>
<dbReference type="InterPro" id="IPR001087">
    <property type="entry name" value="GDSL"/>
</dbReference>
<dbReference type="EMBL" id="JAYDYQ010002687">
    <property type="protein sequence ID" value="KAK4479340.1"/>
    <property type="molecule type" value="Genomic_DNA"/>
</dbReference>
<evidence type="ECO:0000256" key="1">
    <source>
        <dbReference type="ARBA" id="ARBA00008668"/>
    </source>
</evidence>
<gene>
    <name evidence="2" type="ORF">RD792_014852</name>
</gene>
<organism evidence="2 3">
    <name type="scientific">Penstemon davidsonii</name>
    <dbReference type="NCBI Taxonomy" id="160366"/>
    <lineage>
        <taxon>Eukaryota</taxon>
        <taxon>Viridiplantae</taxon>
        <taxon>Streptophyta</taxon>
        <taxon>Embryophyta</taxon>
        <taxon>Tracheophyta</taxon>
        <taxon>Spermatophyta</taxon>
        <taxon>Magnoliopsida</taxon>
        <taxon>eudicotyledons</taxon>
        <taxon>Gunneridae</taxon>
        <taxon>Pentapetalae</taxon>
        <taxon>asterids</taxon>
        <taxon>lamiids</taxon>
        <taxon>Lamiales</taxon>
        <taxon>Plantaginaceae</taxon>
        <taxon>Cheloneae</taxon>
        <taxon>Penstemon</taxon>
    </lineage>
</organism>
<proteinExistence type="inferred from homology"/>
<comment type="caution">
    <text evidence="2">The sequence shown here is derived from an EMBL/GenBank/DDBJ whole genome shotgun (WGS) entry which is preliminary data.</text>
</comment>
<evidence type="ECO:0008006" key="4">
    <source>
        <dbReference type="Google" id="ProtNLM"/>
    </source>
</evidence>
<keyword evidence="3" id="KW-1185">Reference proteome</keyword>
<protein>
    <recommendedName>
        <fullName evidence="4">SGNH hydrolase-type esterase domain-containing protein</fullName>
    </recommendedName>
</protein>
<comment type="similarity">
    <text evidence="1">Belongs to the 'GDSL' lipolytic enzyme family.</text>
</comment>
<reference evidence="2 3" key="1">
    <citation type="journal article" date="2023" name="bioRxiv">
        <title>Genome report: Whole genome sequence and annotation of Penstemon davidsonii.</title>
        <authorList>
            <person name="Ostevik K.L."/>
            <person name="Alabady M."/>
            <person name="Zhang M."/>
            <person name="Rausher M.D."/>
        </authorList>
    </citation>
    <scope>NUCLEOTIDE SEQUENCE [LARGE SCALE GENOMIC DNA]</scope>
    <source>
        <strain evidence="2">DNT005</strain>
        <tissue evidence="2">Whole leaf</tissue>
    </source>
</reference>
<dbReference type="InterPro" id="IPR045136">
    <property type="entry name" value="Iah1-like"/>
</dbReference>
<dbReference type="SUPFAM" id="SSF52266">
    <property type="entry name" value="SGNH hydrolase"/>
    <property type="match status" value="1"/>
</dbReference>